<accession>A0AAU9IS40</accession>
<dbReference type="Proteomes" id="UP001162131">
    <property type="component" value="Unassembled WGS sequence"/>
</dbReference>
<evidence type="ECO:0000313" key="2">
    <source>
        <dbReference type="Proteomes" id="UP001162131"/>
    </source>
</evidence>
<dbReference type="EMBL" id="CAJZBQ010000015">
    <property type="protein sequence ID" value="CAG9316288.1"/>
    <property type="molecule type" value="Genomic_DNA"/>
</dbReference>
<protein>
    <submittedName>
        <fullName evidence="1">Uncharacterized protein</fullName>
    </submittedName>
</protein>
<evidence type="ECO:0000313" key="1">
    <source>
        <dbReference type="EMBL" id="CAG9316288.1"/>
    </source>
</evidence>
<reference evidence="1" key="1">
    <citation type="submission" date="2021-09" db="EMBL/GenBank/DDBJ databases">
        <authorList>
            <consortium name="AG Swart"/>
            <person name="Singh M."/>
            <person name="Singh A."/>
            <person name="Seah K."/>
            <person name="Emmerich C."/>
        </authorList>
    </citation>
    <scope>NUCLEOTIDE SEQUENCE</scope>
    <source>
        <strain evidence="1">ATCC30299</strain>
    </source>
</reference>
<gene>
    <name evidence="1" type="ORF">BSTOLATCC_MIC15723</name>
</gene>
<sequence length="601" mass="70816">MENLIYFNSVGEYSLSYIEQEFSCIKSLIPNKKLKDIEWRNIHIPIFKSSEYLLSYKKFEIESKHLENLFYAEKSFGFENYKSSEIISIQSFRVLKKKQTEILLYFEEIKNENNLNVEHCDINYIQTDERCIDILVDEKHDKKKNQWPLQNYVIEFFQIAKPEVNLYSQTLTVQPFFLEIKNPQLFYSLSLSLYSCSQKSLSYPIEILRYENASLQKPLIQIFQCSLRIYHCEIKPKLLCYIETKTIVPKLCIDNSTFTSSPRLQFSECDSIEIQDKSYSKEDSISKFDTKTIEQKVISIQRWWKGIKTSNKYLNKKPSTPKFNGNIAKLFVTETFWHSVIPETKTKHSKSQDLNISSISVTSTHSIESTKGRRCKFNKAYVRNINALIPALQKLINKHNKMGFWKLQSTMPKYLRRRYYSIQKGIKAIIGICITKPSNEAFEILKYVLYVNTATPHHRLVKFKPELFEKYLHTKNIQRVAKSYLKRKQYLLWSTAQTSNEADLSSSAYESAILNQSFLYKKQNNSMQEFVNKSRAYRLGKTFNKIILRKRKDFMSSLFKFSNITKKISFYKIQKGLKIIGKYISITLSDSLVNIKTKVWA</sequence>
<dbReference type="AlphaFoldDB" id="A0AAU9IS40"/>
<organism evidence="1 2">
    <name type="scientific">Blepharisma stoltei</name>
    <dbReference type="NCBI Taxonomy" id="1481888"/>
    <lineage>
        <taxon>Eukaryota</taxon>
        <taxon>Sar</taxon>
        <taxon>Alveolata</taxon>
        <taxon>Ciliophora</taxon>
        <taxon>Postciliodesmatophora</taxon>
        <taxon>Heterotrichea</taxon>
        <taxon>Heterotrichida</taxon>
        <taxon>Blepharismidae</taxon>
        <taxon>Blepharisma</taxon>
    </lineage>
</organism>
<name>A0AAU9IS40_9CILI</name>
<proteinExistence type="predicted"/>
<keyword evidence="2" id="KW-1185">Reference proteome</keyword>
<comment type="caution">
    <text evidence="1">The sequence shown here is derived from an EMBL/GenBank/DDBJ whole genome shotgun (WGS) entry which is preliminary data.</text>
</comment>